<evidence type="ECO:0000256" key="2">
    <source>
        <dbReference type="ARBA" id="ARBA00009410"/>
    </source>
</evidence>
<keyword evidence="4" id="KW-0560">Oxidoreductase</keyword>
<dbReference type="Gene3D" id="3.30.9.10">
    <property type="entry name" value="D-Amino Acid Oxidase, subunit A, domain 2"/>
    <property type="match status" value="1"/>
</dbReference>
<evidence type="ECO:0000259" key="5">
    <source>
        <dbReference type="Pfam" id="PF01266"/>
    </source>
</evidence>
<keyword evidence="3" id="KW-0285">Flavoprotein</keyword>
<comment type="similarity">
    <text evidence="2">Belongs to the DadA oxidoreductase family.</text>
</comment>
<comment type="cofactor">
    <cofactor evidence="1">
        <name>FAD</name>
        <dbReference type="ChEBI" id="CHEBI:57692"/>
    </cofactor>
</comment>
<reference evidence="6 7" key="1">
    <citation type="submission" date="2016-10" db="EMBL/GenBank/DDBJ databases">
        <authorList>
            <person name="de Groot N.N."/>
        </authorList>
    </citation>
    <scope>NUCLEOTIDE SEQUENCE [LARGE SCALE GENOMIC DNA]</scope>
    <source>
        <strain evidence="6 7">CGMCC 1.3442</strain>
    </source>
</reference>
<dbReference type="STRING" id="237069.SAMN05216498_1463"/>
<evidence type="ECO:0000256" key="3">
    <source>
        <dbReference type="ARBA" id="ARBA00022630"/>
    </source>
</evidence>
<dbReference type="Gene3D" id="3.50.50.60">
    <property type="entry name" value="FAD/NAD(P)-binding domain"/>
    <property type="match status" value="1"/>
</dbReference>
<gene>
    <name evidence="6" type="ORF">SAMN05216498_1463</name>
</gene>
<evidence type="ECO:0000313" key="7">
    <source>
        <dbReference type="Proteomes" id="UP000199334"/>
    </source>
</evidence>
<evidence type="ECO:0000313" key="6">
    <source>
        <dbReference type="EMBL" id="SDN09928.1"/>
    </source>
</evidence>
<proteinExistence type="inferred from homology"/>
<sequence>MPHVVIGGGILGVSAAYSLIKNGQDVVLIDENHSGKATSAGAGIICPWISSVQDPDWYELAKRGALYYPELIDSLAYDGEQETGYGKTGAIAVSKDKNELNRIEEVARKKKQETEFVGEIKRLNSEQAKDLFPPLNKNLSAVYVSGGARVDGRLLTNAMRSAFEKLGGQVMEGKARLIAQNGQIAAVETQDDRIEAESVIVAAGAWSNELLSPLGLSLSLDVQRGQIVHLKVDEDTSKWPVVLPQTSHYMVAFNDSRIAFGATRETGSGFAYRMTAGGIQEVLNEGLDVAPGLHDATLGEVRIGFRPMSSDKKPLLGKSKKYENLVIATGLGASGLTIGPYAGKVAGQLAVNEKVDIELEAYNPFR</sequence>
<accession>A0A1G9YLA1</accession>
<dbReference type="Pfam" id="PF01266">
    <property type="entry name" value="DAO"/>
    <property type="match status" value="1"/>
</dbReference>
<dbReference type="SUPFAM" id="SSF51905">
    <property type="entry name" value="FAD/NAD(P)-binding domain"/>
    <property type="match status" value="1"/>
</dbReference>
<dbReference type="GO" id="GO:0005737">
    <property type="term" value="C:cytoplasm"/>
    <property type="evidence" value="ECO:0007669"/>
    <property type="project" value="TreeGrafter"/>
</dbReference>
<dbReference type="GO" id="GO:0016491">
    <property type="term" value="F:oxidoreductase activity"/>
    <property type="evidence" value="ECO:0007669"/>
    <property type="project" value="UniProtKB-KW"/>
</dbReference>
<name>A0A1G9YLA1_9BACI</name>
<dbReference type="OrthoDB" id="9805337at2"/>
<dbReference type="InterPro" id="IPR006076">
    <property type="entry name" value="FAD-dep_OxRdtase"/>
</dbReference>
<dbReference type="PANTHER" id="PTHR13847:SF286">
    <property type="entry name" value="D-AMINO ACID DEHYDROGENASE"/>
    <property type="match status" value="1"/>
</dbReference>
<evidence type="ECO:0000256" key="1">
    <source>
        <dbReference type="ARBA" id="ARBA00001974"/>
    </source>
</evidence>
<keyword evidence="7" id="KW-1185">Reference proteome</keyword>
<dbReference type="EMBL" id="FNIG01000002">
    <property type="protein sequence ID" value="SDN09928.1"/>
    <property type="molecule type" value="Genomic_DNA"/>
</dbReference>
<dbReference type="InterPro" id="IPR036188">
    <property type="entry name" value="FAD/NAD-bd_sf"/>
</dbReference>
<feature type="domain" description="FAD dependent oxidoreductase" evidence="5">
    <location>
        <begin position="4"/>
        <end position="348"/>
    </location>
</feature>
<dbReference type="AlphaFoldDB" id="A0A1G9YLA1"/>
<dbReference type="Proteomes" id="UP000199334">
    <property type="component" value="Unassembled WGS sequence"/>
</dbReference>
<organism evidence="6 7">
    <name type="scientific">Tenuibacillus multivorans</name>
    <dbReference type="NCBI Taxonomy" id="237069"/>
    <lineage>
        <taxon>Bacteria</taxon>
        <taxon>Bacillati</taxon>
        <taxon>Bacillota</taxon>
        <taxon>Bacilli</taxon>
        <taxon>Bacillales</taxon>
        <taxon>Bacillaceae</taxon>
        <taxon>Tenuibacillus</taxon>
    </lineage>
</organism>
<dbReference type="SUPFAM" id="SSF54373">
    <property type="entry name" value="FAD-linked reductases, C-terminal domain"/>
    <property type="match status" value="1"/>
</dbReference>
<evidence type="ECO:0000256" key="4">
    <source>
        <dbReference type="ARBA" id="ARBA00023002"/>
    </source>
</evidence>
<protein>
    <submittedName>
        <fullName evidence="6">D-amino-acid dehydrogenase</fullName>
    </submittedName>
</protein>
<dbReference type="RefSeq" id="WP_093855937.1">
    <property type="nucleotide sequence ID" value="NZ_BJVZ01000026.1"/>
</dbReference>
<dbReference type="PANTHER" id="PTHR13847">
    <property type="entry name" value="SARCOSINE DEHYDROGENASE-RELATED"/>
    <property type="match status" value="1"/>
</dbReference>